<dbReference type="PANTHER" id="PTHR46124:SF2">
    <property type="entry name" value="D-AMINOACYL-TRNA DEACYLASE"/>
    <property type="match status" value="1"/>
</dbReference>
<dbReference type="PANTHER" id="PTHR46124">
    <property type="entry name" value="D-AMINOACYL-TRNA DEACYLASE"/>
    <property type="match status" value="1"/>
</dbReference>
<dbReference type="Proteomes" id="UP000183085">
    <property type="component" value="Unassembled WGS sequence"/>
</dbReference>
<dbReference type="SUPFAM" id="SSF51556">
    <property type="entry name" value="Metallo-dependent hydrolases"/>
    <property type="match status" value="1"/>
</dbReference>
<dbReference type="InterPro" id="IPR001130">
    <property type="entry name" value="TatD-like"/>
</dbReference>
<dbReference type="NCBIfam" id="TIGR00010">
    <property type="entry name" value="YchF/TatD family DNA exonuclease"/>
    <property type="match status" value="1"/>
</dbReference>
<feature type="binding site" evidence="3">
    <location>
        <position position="93"/>
    </location>
    <ligand>
        <name>a divalent metal cation</name>
        <dbReference type="ChEBI" id="CHEBI:60240"/>
        <label>1</label>
    </ligand>
</feature>
<evidence type="ECO:0000313" key="4">
    <source>
        <dbReference type="EMBL" id="OIP37243.1"/>
    </source>
</evidence>
<dbReference type="GO" id="GO:0046872">
    <property type="term" value="F:metal ion binding"/>
    <property type="evidence" value="ECO:0007669"/>
    <property type="project" value="UniProtKB-KW"/>
</dbReference>
<proteinExistence type="predicted"/>
<dbReference type="STRING" id="1817895.AUJ95_08405"/>
<feature type="binding site" evidence="3">
    <location>
        <position position="129"/>
    </location>
    <ligand>
        <name>a divalent metal cation</name>
        <dbReference type="ChEBI" id="CHEBI:60240"/>
        <label>2</label>
    </ligand>
</feature>
<gene>
    <name evidence="4" type="ORF">AUJ95_08405</name>
</gene>
<dbReference type="Gene3D" id="3.20.20.140">
    <property type="entry name" value="Metal-dependent hydrolases"/>
    <property type="match status" value="1"/>
</dbReference>
<dbReference type="PROSITE" id="PS01090">
    <property type="entry name" value="TATD_2"/>
    <property type="match status" value="1"/>
</dbReference>
<accession>A0A1J5DP78</accession>
<dbReference type="GO" id="GO:0005829">
    <property type="term" value="C:cytosol"/>
    <property type="evidence" value="ECO:0007669"/>
    <property type="project" value="TreeGrafter"/>
</dbReference>
<reference evidence="4 5" key="1">
    <citation type="journal article" date="2016" name="Environ. Microbiol.">
        <title>Genomic resolution of a cold subsurface aquifer community provides metabolic insights for novel microbes adapted to high CO concentrations.</title>
        <authorList>
            <person name="Probst A.J."/>
            <person name="Castelle C.J."/>
            <person name="Singh A."/>
            <person name="Brown C.T."/>
            <person name="Anantharaman K."/>
            <person name="Sharon I."/>
            <person name="Hug L.A."/>
            <person name="Burstein D."/>
            <person name="Emerson J.B."/>
            <person name="Thomas B.C."/>
            <person name="Banfield J.F."/>
        </authorList>
    </citation>
    <scope>NUCLEOTIDE SEQUENCE [LARGE SCALE GENOMIC DNA]</scope>
    <source>
        <strain evidence="4">CG2_30_40_21</strain>
    </source>
</reference>
<dbReference type="GO" id="GO:0016788">
    <property type="term" value="F:hydrolase activity, acting on ester bonds"/>
    <property type="evidence" value="ECO:0007669"/>
    <property type="project" value="InterPro"/>
</dbReference>
<dbReference type="EMBL" id="MNYI01000217">
    <property type="protein sequence ID" value="OIP37243.1"/>
    <property type="molecule type" value="Genomic_DNA"/>
</dbReference>
<dbReference type="FunFam" id="3.20.20.140:FF:000005">
    <property type="entry name" value="TatD family hydrolase"/>
    <property type="match status" value="1"/>
</dbReference>
<feature type="binding site" evidence="3">
    <location>
        <position position="201"/>
    </location>
    <ligand>
        <name>a divalent metal cation</name>
        <dbReference type="ChEBI" id="CHEBI:60240"/>
        <label>1</label>
    </ligand>
</feature>
<dbReference type="InterPro" id="IPR015991">
    <property type="entry name" value="TatD/YcfH-like"/>
</dbReference>
<dbReference type="GO" id="GO:0004536">
    <property type="term" value="F:DNA nuclease activity"/>
    <property type="evidence" value="ECO:0007669"/>
    <property type="project" value="InterPro"/>
</dbReference>
<dbReference type="PIRSF" id="PIRSF005902">
    <property type="entry name" value="DNase_TatD"/>
    <property type="match status" value="1"/>
</dbReference>
<sequence>MGLIDTHAHLDDNSFDLDREQVIQDAMQAGLCAIINVGTNLVSSKESIELSEAYKNIWAAVGLHPHDASTLNEDNWKEFVNLSKHKKVVAIGEIGLDYYRMLSTKDIQQMVFRQFIGLAKEMSLPIIVHSREAHEDTLQILMEEQPKKGVFHAFSGDIDVLRAGLDIGLYISITGTITFKKSNIAPLINFIPLNRLLLETDCPYLTPDPYRGKRNQPAYVQFVAKKVAEILGLSVEKVIEINRVNACQLFGLGNSTRMTQI</sequence>
<keyword evidence="2" id="KW-0378">Hydrolase</keyword>
<dbReference type="InterPro" id="IPR018228">
    <property type="entry name" value="DNase_TatD-rel_CS"/>
</dbReference>
<dbReference type="CDD" id="cd01310">
    <property type="entry name" value="TatD_DNAse"/>
    <property type="match status" value="1"/>
</dbReference>
<dbReference type="PROSITE" id="PS01137">
    <property type="entry name" value="TATD_1"/>
    <property type="match status" value="1"/>
</dbReference>
<keyword evidence="1 3" id="KW-0479">Metal-binding</keyword>
<organism evidence="4 5">
    <name type="scientific">Candidatus Desantisbacteria bacterium CG2_30_40_21</name>
    <dbReference type="NCBI Taxonomy" id="1817895"/>
    <lineage>
        <taxon>Bacteria</taxon>
        <taxon>Candidatus Desantisiibacteriota</taxon>
    </lineage>
</organism>
<evidence type="ECO:0000256" key="2">
    <source>
        <dbReference type="ARBA" id="ARBA00022801"/>
    </source>
</evidence>
<dbReference type="AlphaFoldDB" id="A0A1J5DP78"/>
<name>A0A1J5DP78_9BACT</name>
<evidence type="ECO:0008006" key="6">
    <source>
        <dbReference type="Google" id="ProtNLM"/>
    </source>
</evidence>
<evidence type="ECO:0000256" key="3">
    <source>
        <dbReference type="PIRSR" id="PIRSR005902-1"/>
    </source>
</evidence>
<evidence type="ECO:0000313" key="5">
    <source>
        <dbReference type="Proteomes" id="UP000183085"/>
    </source>
</evidence>
<comment type="caution">
    <text evidence="4">The sequence shown here is derived from an EMBL/GenBank/DDBJ whole genome shotgun (WGS) entry which is preliminary data.</text>
</comment>
<protein>
    <recommendedName>
        <fullName evidence="6">Hydrolase TatD</fullName>
    </recommendedName>
</protein>
<feature type="binding site" evidence="3">
    <location>
        <position position="152"/>
    </location>
    <ligand>
        <name>a divalent metal cation</name>
        <dbReference type="ChEBI" id="CHEBI:60240"/>
        <label>2</label>
    </ligand>
</feature>
<feature type="binding site" evidence="3">
    <location>
        <position position="7"/>
    </location>
    <ligand>
        <name>a divalent metal cation</name>
        <dbReference type="ChEBI" id="CHEBI:60240"/>
        <label>1</label>
    </ligand>
</feature>
<dbReference type="Pfam" id="PF01026">
    <property type="entry name" value="TatD_DNase"/>
    <property type="match status" value="1"/>
</dbReference>
<dbReference type="InterPro" id="IPR032466">
    <property type="entry name" value="Metal_Hydrolase"/>
</dbReference>
<dbReference type="PROSITE" id="PS01091">
    <property type="entry name" value="TATD_3"/>
    <property type="match status" value="1"/>
</dbReference>
<feature type="binding site" evidence="3">
    <location>
        <position position="9"/>
    </location>
    <ligand>
        <name>a divalent metal cation</name>
        <dbReference type="ChEBI" id="CHEBI:60240"/>
        <label>1</label>
    </ligand>
</feature>
<evidence type="ECO:0000256" key="1">
    <source>
        <dbReference type="ARBA" id="ARBA00022723"/>
    </source>
</evidence>